<comment type="caution">
    <text evidence="2">The sequence shown here is derived from an EMBL/GenBank/DDBJ whole genome shotgun (WGS) entry which is preliminary data.</text>
</comment>
<dbReference type="EMBL" id="LAHD01000002">
    <property type="protein sequence ID" value="PHK07225.1"/>
    <property type="molecule type" value="Genomic_DNA"/>
</dbReference>
<dbReference type="RefSeq" id="WP_099065912.1">
    <property type="nucleotide sequence ID" value="NZ_LAHD01000002.1"/>
</dbReference>
<protein>
    <submittedName>
        <fullName evidence="2">Uncharacterized protein</fullName>
    </submittedName>
</protein>
<feature type="region of interest" description="Disordered" evidence="1">
    <location>
        <begin position="1"/>
        <end position="53"/>
    </location>
</feature>
<evidence type="ECO:0000313" key="3">
    <source>
        <dbReference type="Proteomes" id="UP000222310"/>
    </source>
</evidence>
<organism evidence="2 3">
    <name type="scientific">Nostoc linckia z8</name>
    <dbReference type="NCBI Taxonomy" id="1628746"/>
    <lineage>
        <taxon>Bacteria</taxon>
        <taxon>Bacillati</taxon>
        <taxon>Cyanobacteriota</taxon>
        <taxon>Cyanophyceae</taxon>
        <taxon>Nostocales</taxon>
        <taxon>Nostocaceae</taxon>
        <taxon>Nostoc</taxon>
    </lineage>
</organism>
<reference evidence="2 3" key="1">
    <citation type="submission" date="2015-02" db="EMBL/GenBank/DDBJ databases">
        <title>Nostoc linckia genome annotation.</title>
        <authorList>
            <person name="Zhou Z."/>
        </authorList>
    </citation>
    <scope>NUCLEOTIDE SEQUENCE [LARGE SCALE GENOMIC DNA]</scope>
    <source>
        <strain evidence="3">z8</strain>
    </source>
</reference>
<evidence type="ECO:0000313" key="2">
    <source>
        <dbReference type="EMBL" id="PHK07225.1"/>
    </source>
</evidence>
<name>A0A9Q6ENF6_NOSLI</name>
<sequence length="159" mass="17800">MRRINRSFNERRLKKGGGGGSGGGSRSAKTRQKLNRTSTNTADKSAWANPPEGEKARAVFYQGKRVQGLVMKDGTVYWSIDGYNTATKESTAKVPTQELKDLKRAWNEYIKSPNAKRVFYADPSTSDGRGDARAKLYKSFGFRKVTDPKFGEILKLDNR</sequence>
<feature type="compositionally biased region" description="Gly residues" evidence="1">
    <location>
        <begin position="16"/>
        <end position="25"/>
    </location>
</feature>
<dbReference type="AlphaFoldDB" id="A0A9Q6ENF6"/>
<dbReference type="GeneID" id="57092103"/>
<proteinExistence type="predicted"/>
<accession>A0A9Q6ENF6</accession>
<gene>
    <name evidence="2" type="ORF">VF08_01075</name>
</gene>
<evidence type="ECO:0000256" key="1">
    <source>
        <dbReference type="SAM" id="MobiDB-lite"/>
    </source>
</evidence>
<dbReference type="Proteomes" id="UP000222310">
    <property type="component" value="Unassembled WGS sequence"/>
</dbReference>